<dbReference type="RefSeq" id="WP_379680903.1">
    <property type="nucleotide sequence ID" value="NZ_JBHLWP010000016.1"/>
</dbReference>
<evidence type="ECO:0000256" key="6">
    <source>
        <dbReference type="ARBA" id="ARBA00038076"/>
    </source>
</evidence>
<evidence type="ECO:0000256" key="2">
    <source>
        <dbReference type="ARBA" id="ARBA00022475"/>
    </source>
</evidence>
<name>A0ABV6FJP1_9BURK</name>
<organism evidence="10 11">
    <name type="scientific">Massilia consociata</name>
    <dbReference type="NCBI Taxonomy" id="760117"/>
    <lineage>
        <taxon>Bacteria</taxon>
        <taxon>Pseudomonadati</taxon>
        <taxon>Pseudomonadota</taxon>
        <taxon>Betaproteobacteria</taxon>
        <taxon>Burkholderiales</taxon>
        <taxon>Oxalobacteraceae</taxon>
        <taxon>Telluria group</taxon>
        <taxon>Massilia</taxon>
    </lineage>
</organism>
<evidence type="ECO:0000256" key="5">
    <source>
        <dbReference type="ARBA" id="ARBA00023136"/>
    </source>
</evidence>
<dbReference type="Pfam" id="PF12704">
    <property type="entry name" value="MacB_PCD"/>
    <property type="match status" value="2"/>
</dbReference>
<gene>
    <name evidence="10" type="ORF">ACFFJK_17745</name>
</gene>
<keyword evidence="11" id="KW-1185">Reference proteome</keyword>
<dbReference type="InterPro" id="IPR003838">
    <property type="entry name" value="ABC3_permease_C"/>
</dbReference>
<feature type="transmembrane region" description="Helical" evidence="7">
    <location>
        <begin position="680"/>
        <end position="708"/>
    </location>
</feature>
<evidence type="ECO:0000259" key="9">
    <source>
        <dbReference type="Pfam" id="PF12704"/>
    </source>
</evidence>
<dbReference type="PANTHER" id="PTHR30572:SF4">
    <property type="entry name" value="ABC TRANSPORTER PERMEASE YTRF"/>
    <property type="match status" value="1"/>
</dbReference>
<evidence type="ECO:0000256" key="4">
    <source>
        <dbReference type="ARBA" id="ARBA00022989"/>
    </source>
</evidence>
<feature type="domain" description="ABC3 transporter permease C-terminal" evidence="8">
    <location>
        <begin position="685"/>
        <end position="800"/>
    </location>
</feature>
<feature type="transmembrane region" description="Helical" evidence="7">
    <location>
        <begin position="729"/>
        <end position="752"/>
    </location>
</feature>
<comment type="subcellular location">
    <subcellularLocation>
        <location evidence="1">Cell membrane</location>
        <topology evidence="1">Multi-pass membrane protein</topology>
    </subcellularLocation>
</comment>
<evidence type="ECO:0000256" key="3">
    <source>
        <dbReference type="ARBA" id="ARBA00022692"/>
    </source>
</evidence>
<evidence type="ECO:0000256" key="7">
    <source>
        <dbReference type="SAM" id="Phobius"/>
    </source>
</evidence>
<keyword evidence="4 7" id="KW-1133">Transmembrane helix</keyword>
<sequence>MTVWLGEIWHAWRANLRKPGFLALASVVLALGVGAMAAVLTLIGDVLLQPLPYAEPARLVAVGPMPKTEVRMISPEQYRHLRGLAALRSMALYAAHSPTMNVVSNGTPEVVAALRGDRHLLPTLGIDTALGRNFSAEEDSPNGPRAVILGYRFWQQRFEGRPDVIGSTLRAEGAAYTIVGVLPEDFRNPGVKGDIMLPAALPEDSDEGRNYRLVARLADGITPAEASAQIHARLHALYEARNDTDWLNVAFVARDLQDTLQTRDRQVLMMFLGSAALLLLIAVVNLVNLMLLRALARSHDTAVRSALGAPRLRLALPSLAEGLLVGICGALLGMGLATAGIALLRGVMPAQWLANGGLQMGWASWLLALLLSVAGALLATLPGLLRGHGPGAIDTLREGGRSGIGRHGGRLGRMLVVVQVAMATALLSCAGLFLHTLHDLSKVPLGFSSRGILTFELSPVAATYPDTASVHAMAQRLVERLQLLPGVAQASATTNLPAGGPLGRFMVGDLRQPAGAEFAAEYRGIEPGFFDLFGIRMLDGRAFGRSDVAGGEPVAIVNRALAEAQYGGQALGKKIQRGEGASLWTARIVGVVADTRQFGPAGAAPEMVYLPLAQVQDEVMLAFRRLEPLRFALKVNGAPDAYRDRVIKAVAEVAPEQPISGMHAMDDVVRDTTADLRINLMLVGVFAVLALLLAASGLYAVMAVSVAAREREFAVRLALGSSPARLLRLVVRSGMAQIVVGLACGVGLAIALPRVFSTVATTLGTSAPDPVSLAGVCATLAAAGLLACLPAAWKAARVQPMRALRGE</sequence>
<dbReference type="Proteomes" id="UP001589773">
    <property type="component" value="Unassembled WGS sequence"/>
</dbReference>
<evidence type="ECO:0000313" key="10">
    <source>
        <dbReference type="EMBL" id="MFC0253744.1"/>
    </source>
</evidence>
<keyword evidence="3 7" id="KW-0812">Transmembrane</keyword>
<comment type="caution">
    <text evidence="10">The sequence shown here is derived from an EMBL/GenBank/DDBJ whole genome shotgun (WGS) entry which is preliminary data.</text>
</comment>
<evidence type="ECO:0000313" key="11">
    <source>
        <dbReference type="Proteomes" id="UP001589773"/>
    </source>
</evidence>
<evidence type="ECO:0000259" key="8">
    <source>
        <dbReference type="Pfam" id="PF02687"/>
    </source>
</evidence>
<evidence type="ECO:0000256" key="1">
    <source>
        <dbReference type="ARBA" id="ARBA00004651"/>
    </source>
</evidence>
<feature type="transmembrane region" description="Helical" evidence="7">
    <location>
        <begin position="312"/>
        <end position="342"/>
    </location>
</feature>
<feature type="transmembrane region" description="Helical" evidence="7">
    <location>
        <begin position="21"/>
        <end position="43"/>
    </location>
</feature>
<dbReference type="EMBL" id="JBHLWP010000016">
    <property type="protein sequence ID" value="MFC0253744.1"/>
    <property type="molecule type" value="Genomic_DNA"/>
</dbReference>
<keyword evidence="2" id="KW-1003">Cell membrane</keyword>
<dbReference type="Pfam" id="PF02687">
    <property type="entry name" value="FtsX"/>
    <property type="match status" value="2"/>
</dbReference>
<feature type="transmembrane region" description="Helical" evidence="7">
    <location>
        <begin position="267"/>
        <end position="291"/>
    </location>
</feature>
<dbReference type="NCBIfam" id="TIGR03434">
    <property type="entry name" value="ADOP"/>
    <property type="match status" value="1"/>
</dbReference>
<feature type="transmembrane region" description="Helical" evidence="7">
    <location>
        <begin position="411"/>
        <end position="434"/>
    </location>
</feature>
<feature type="transmembrane region" description="Helical" evidence="7">
    <location>
        <begin position="772"/>
        <end position="793"/>
    </location>
</feature>
<protein>
    <submittedName>
        <fullName evidence="10">ADOP family duplicated permease</fullName>
    </submittedName>
</protein>
<dbReference type="InterPro" id="IPR017800">
    <property type="entry name" value="ADOP"/>
</dbReference>
<dbReference type="InterPro" id="IPR025857">
    <property type="entry name" value="MacB_PCD"/>
</dbReference>
<accession>A0ABV6FJP1</accession>
<keyword evidence="5 7" id="KW-0472">Membrane</keyword>
<feature type="domain" description="ABC3 transporter permease C-terminal" evidence="8">
    <location>
        <begin position="275"/>
        <end position="381"/>
    </location>
</feature>
<reference evidence="10 11" key="1">
    <citation type="submission" date="2024-09" db="EMBL/GenBank/DDBJ databases">
        <authorList>
            <person name="Sun Q."/>
            <person name="Mori K."/>
        </authorList>
    </citation>
    <scope>NUCLEOTIDE SEQUENCE [LARGE SCALE GENOMIC DNA]</scope>
    <source>
        <strain evidence="10 11">CCM 7792</strain>
    </source>
</reference>
<dbReference type="PANTHER" id="PTHR30572">
    <property type="entry name" value="MEMBRANE COMPONENT OF TRANSPORTER-RELATED"/>
    <property type="match status" value="1"/>
</dbReference>
<comment type="similarity">
    <text evidence="6">Belongs to the ABC-4 integral membrane protein family.</text>
</comment>
<dbReference type="InterPro" id="IPR050250">
    <property type="entry name" value="Macrolide_Exporter_MacB"/>
</dbReference>
<proteinExistence type="inferred from homology"/>
<feature type="domain" description="MacB-like periplasmic core" evidence="9">
    <location>
        <begin position="468"/>
        <end position="619"/>
    </location>
</feature>
<feature type="transmembrane region" description="Helical" evidence="7">
    <location>
        <begin position="362"/>
        <end position="385"/>
    </location>
</feature>
<feature type="domain" description="MacB-like periplasmic core" evidence="9">
    <location>
        <begin position="23"/>
        <end position="232"/>
    </location>
</feature>